<sequence length="168" mass="18529">MPAPLTCYGRRGGSRASADRASGFGGEERRPRRLLHLCYPPFEAGFMAQRRGQTPKRARAISGLPLPRRRRGPPPRRGAAVAPPDQYWKHRACVWKLDAACYGLREVERECLPPESFSTDPGWQTAAAKRSRAKSAPVEPVVTIGPELSQTTTWPPSSVETAAALKQR</sequence>
<reference evidence="1" key="1">
    <citation type="submission" date="2020-05" db="EMBL/GenBank/DDBJ databases">
        <title>Large-scale comparative analyses of tick genomes elucidate their genetic diversity and vector capacities.</title>
        <authorList>
            <person name="Jia N."/>
            <person name="Wang J."/>
            <person name="Shi W."/>
            <person name="Du L."/>
            <person name="Sun Y."/>
            <person name="Zhan W."/>
            <person name="Jiang J."/>
            <person name="Wang Q."/>
            <person name="Zhang B."/>
            <person name="Ji P."/>
            <person name="Sakyi L.B."/>
            <person name="Cui X."/>
            <person name="Yuan T."/>
            <person name="Jiang B."/>
            <person name="Yang W."/>
            <person name="Lam T.T.-Y."/>
            <person name="Chang Q."/>
            <person name="Ding S."/>
            <person name="Wang X."/>
            <person name="Zhu J."/>
            <person name="Ruan X."/>
            <person name="Zhao L."/>
            <person name="Wei J."/>
            <person name="Que T."/>
            <person name="Du C."/>
            <person name="Cheng J."/>
            <person name="Dai P."/>
            <person name="Han X."/>
            <person name="Huang E."/>
            <person name="Gao Y."/>
            <person name="Liu J."/>
            <person name="Shao H."/>
            <person name="Ye R."/>
            <person name="Li L."/>
            <person name="Wei W."/>
            <person name="Wang X."/>
            <person name="Wang C."/>
            <person name="Yang T."/>
            <person name="Huo Q."/>
            <person name="Li W."/>
            <person name="Guo W."/>
            <person name="Chen H."/>
            <person name="Zhou L."/>
            <person name="Ni X."/>
            <person name="Tian J."/>
            <person name="Zhou Y."/>
            <person name="Sheng Y."/>
            <person name="Liu T."/>
            <person name="Pan Y."/>
            <person name="Xia L."/>
            <person name="Li J."/>
            <person name="Zhao F."/>
            <person name="Cao W."/>
        </authorList>
    </citation>
    <scope>NUCLEOTIDE SEQUENCE</scope>
    <source>
        <strain evidence="1">Hyas-2018</strain>
    </source>
</reference>
<organism evidence="1 2">
    <name type="scientific">Hyalomma asiaticum</name>
    <name type="common">Tick</name>
    <dbReference type="NCBI Taxonomy" id="266040"/>
    <lineage>
        <taxon>Eukaryota</taxon>
        <taxon>Metazoa</taxon>
        <taxon>Ecdysozoa</taxon>
        <taxon>Arthropoda</taxon>
        <taxon>Chelicerata</taxon>
        <taxon>Arachnida</taxon>
        <taxon>Acari</taxon>
        <taxon>Parasitiformes</taxon>
        <taxon>Ixodida</taxon>
        <taxon>Ixodoidea</taxon>
        <taxon>Ixodidae</taxon>
        <taxon>Hyalomminae</taxon>
        <taxon>Hyalomma</taxon>
    </lineage>
</organism>
<evidence type="ECO:0000313" key="1">
    <source>
        <dbReference type="EMBL" id="KAH6930272.1"/>
    </source>
</evidence>
<gene>
    <name evidence="1" type="ORF">HPB50_012284</name>
</gene>
<name>A0ACB7S519_HYAAI</name>
<evidence type="ECO:0000313" key="2">
    <source>
        <dbReference type="Proteomes" id="UP000821845"/>
    </source>
</evidence>
<dbReference type="EMBL" id="CM023485">
    <property type="protein sequence ID" value="KAH6930272.1"/>
    <property type="molecule type" value="Genomic_DNA"/>
</dbReference>
<accession>A0ACB7S519</accession>
<keyword evidence="2" id="KW-1185">Reference proteome</keyword>
<proteinExistence type="predicted"/>
<protein>
    <submittedName>
        <fullName evidence="1">Uncharacterized protein</fullName>
    </submittedName>
</protein>
<dbReference type="Proteomes" id="UP000821845">
    <property type="component" value="Chromosome 5"/>
</dbReference>
<comment type="caution">
    <text evidence="1">The sequence shown here is derived from an EMBL/GenBank/DDBJ whole genome shotgun (WGS) entry which is preliminary data.</text>
</comment>